<dbReference type="SUPFAM" id="SSF50486">
    <property type="entry name" value="FMT C-terminal domain-like"/>
    <property type="match status" value="1"/>
</dbReference>
<sequence length="333" mass="36887">MSLIIAPKEKKVKSFWQIQKPLRLVFFGTPDFARIILKHLLKVPQYEAAAVVTTPDKPKNRGQKPSASPVKNLAEQNKIRILQPAKAQDKNFIRQLKEINADVFLTAAYGQILPQNILNLPRFGALNVHASLLPKYRGASPIQAAILNGDEQTGVSVILMTEQMDAGPIILQKEIKINTSETGATLHDRLAVLGAQAAQEAIDLWIVGKDISAALNAQIARPQDETKATYTKKITKQDGQIDWQKSATEIERQIRAFYSWPGSFFSANDRIFKIIEAEILPEQKTAGRLFLTKNNRPAVGCGQDALLIKKIQPAGGRILTGQEFVNGYKNLFG</sequence>
<dbReference type="Pfam" id="PF02911">
    <property type="entry name" value="Formyl_trans_C"/>
    <property type="match status" value="1"/>
</dbReference>
<dbReference type="GO" id="GO:0004479">
    <property type="term" value="F:methionyl-tRNA formyltransferase activity"/>
    <property type="evidence" value="ECO:0007669"/>
    <property type="project" value="UniProtKB-UniRule"/>
</dbReference>
<dbReference type="PANTHER" id="PTHR11138">
    <property type="entry name" value="METHIONYL-TRNA FORMYLTRANSFERASE"/>
    <property type="match status" value="1"/>
</dbReference>
<accession>A0A2M8KJ48</accession>
<comment type="function">
    <text evidence="1 8">Attaches a formyl group to the free amino group of methionyl-tRNA(fMet). The formyl group appears to play a dual role in the initiator identity of N-formylmethionyl-tRNA by promoting its recognition by IF2 and preventing the misappropriation of this tRNA by the elongation apparatus.</text>
</comment>
<dbReference type="InterPro" id="IPR005793">
    <property type="entry name" value="Formyl_trans_C"/>
</dbReference>
<dbReference type="GO" id="GO:0005829">
    <property type="term" value="C:cytosol"/>
    <property type="evidence" value="ECO:0007669"/>
    <property type="project" value="TreeGrafter"/>
</dbReference>
<evidence type="ECO:0000256" key="4">
    <source>
        <dbReference type="ARBA" id="ARBA00016014"/>
    </source>
</evidence>
<name>A0A2M8KJ48_9BACT</name>
<dbReference type="Pfam" id="PF00551">
    <property type="entry name" value="Formyl_trans_N"/>
    <property type="match status" value="1"/>
</dbReference>
<dbReference type="Gene3D" id="3.40.50.170">
    <property type="entry name" value="Formyl transferase, N-terminal domain"/>
    <property type="match status" value="1"/>
</dbReference>
<keyword evidence="5 8" id="KW-0808">Transferase</keyword>
<evidence type="ECO:0000259" key="10">
    <source>
        <dbReference type="Pfam" id="PF02911"/>
    </source>
</evidence>
<dbReference type="InterPro" id="IPR001555">
    <property type="entry name" value="GART_AS"/>
</dbReference>
<dbReference type="InterPro" id="IPR044135">
    <property type="entry name" value="Met-tRNA-FMT_C"/>
</dbReference>
<dbReference type="NCBIfam" id="TIGR00460">
    <property type="entry name" value="fmt"/>
    <property type="match status" value="1"/>
</dbReference>
<dbReference type="AlphaFoldDB" id="A0A2M8KJ48"/>
<dbReference type="InterPro" id="IPR002376">
    <property type="entry name" value="Formyl_transf_N"/>
</dbReference>
<evidence type="ECO:0000256" key="7">
    <source>
        <dbReference type="ARBA" id="ARBA00048558"/>
    </source>
</evidence>
<feature type="domain" description="Formyl transferase C-terminal" evidence="10">
    <location>
        <begin position="233"/>
        <end position="328"/>
    </location>
</feature>
<dbReference type="InterPro" id="IPR011034">
    <property type="entry name" value="Formyl_transferase-like_C_sf"/>
</dbReference>
<evidence type="ECO:0000256" key="8">
    <source>
        <dbReference type="HAMAP-Rule" id="MF_00182"/>
    </source>
</evidence>
<dbReference type="HAMAP" id="MF_00182">
    <property type="entry name" value="Formyl_trans"/>
    <property type="match status" value="1"/>
</dbReference>
<evidence type="ECO:0000259" key="9">
    <source>
        <dbReference type="Pfam" id="PF00551"/>
    </source>
</evidence>
<evidence type="ECO:0000256" key="2">
    <source>
        <dbReference type="ARBA" id="ARBA00010699"/>
    </source>
</evidence>
<evidence type="ECO:0000256" key="1">
    <source>
        <dbReference type="ARBA" id="ARBA00002606"/>
    </source>
</evidence>
<dbReference type="Proteomes" id="UP000231086">
    <property type="component" value="Unassembled WGS sequence"/>
</dbReference>
<dbReference type="PANTHER" id="PTHR11138:SF5">
    <property type="entry name" value="METHIONYL-TRNA FORMYLTRANSFERASE, MITOCHONDRIAL"/>
    <property type="match status" value="1"/>
</dbReference>
<evidence type="ECO:0000313" key="12">
    <source>
        <dbReference type="Proteomes" id="UP000231086"/>
    </source>
</evidence>
<dbReference type="EMBL" id="PFEA01000019">
    <property type="protein sequence ID" value="PJE59932.1"/>
    <property type="molecule type" value="Genomic_DNA"/>
</dbReference>
<dbReference type="PROSITE" id="PS00373">
    <property type="entry name" value="GART"/>
    <property type="match status" value="1"/>
</dbReference>
<dbReference type="InterPro" id="IPR037022">
    <property type="entry name" value="Formyl_trans_C_sf"/>
</dbReference>
<dbReference type="InterPro" id="IPR041711">
    <property type="entry name" value="Met-tRNA-FMT_N"/>
</dbReference>
<gene>
    <name evidence="8" type="primary">fmt</name>
    <name evidence="11" type="ORF">COU85_01005</name>
</gene>
<dbReference type="InterPro" id="IPR036477">
    <property type="entry name" value="Formyl_transf_N_sf"/>
</dbReference>
<dbReference type="InterPro" id="IPR005794">
    <property type="entry name" value="Fmt"/>
</dbReference>
<comment type="catalytic activity">
    <reaction evidence="7 8">
        <text>L-methionyl-tRNA(fMet) + (6R)-10-formyltetrahydrofolate = N-formyl-L-methionyl-tRNA(fMet) + (6S)-5,6,7,8-tetrahydrofolate + H(+)</text>
        <dbReference type="Rhea" id="RHEA:24380"/>
        <dbReference type="Rhea" id="RHEA-COMP:9952"/>
        <dbReference type="Rhea" id="RHEA-COMP:9953"/>
        <dbReference type="ChEBI" id="CHEBI:15378"/>
        <dbReference type="ChEBI" id="CHEBI:57453"/>
        <dbReference type="ChEBI" id="CHEBI:78530"/>
        <dbReference type="ChEBI" id="CHEBI:78844"/>
        <dbReference type="ChEBI" id="CHEBI:195366"/>
        <dbReference type="EC" id="2.1.2.9"/>
    </reaction>
</comment>
<evidence type="ECO:0000256" key="6">
    <source>
        <dbReference type="ARBA" id="ARBA00022917"/>
    </source>
</evidence>
<dbReference type="Gene3D" id="3.10.25.10">
    <property type="entry name" value="Formyl transferase, C-terminal domain"/>
    <property type="match status" value="1"/>
</dbReference>
<protein>
    <recommendedName>
        <fullName evidence="4 8">Methionyl-tRNA formyltransferase</fullName>
        <ecNumber evidence="3 8">2.1.2.9</ecNumber>
    </recommendedName>
</protein>
<proteinExistence type="inferred from homology"/>
<dbReference type="CDD" id="cd08704">
    <property type="entry name" value="Met_tRNA_FMT_C"/>
    <property type="match status" value="1"/>
</dbReference>
<comment type="caution">
    <text evidence="11">The sequence shown here is derived from an EMBL/GenBank/DDBJ whole genome shotgun (WGS) entry which is preliminary data.</text>
</comment>
<keyword evidence="6 8" id="KW-0648">Protein biosynthesis</keyword>
<reference evidence="12" key="1">
    <citation type="submission" date="2017-09" db="EMBL/GenBank/DDBJ databases">
        <title>Depth-based differentiation of microbial function through sediment-hosted aquifers and enrichment of novel symbionts in the deep terrestrial subsurface.</title>
        <authorList>
            <person name="Probst A.J."/>
            <person name="Ladd B."/>
            <person name="Jarett J.K."/>
            <person name="Geller-Mcgrath D.E."/>
            <person name="Sieber C.M.K."/>
            <person name="Emerson J.B."/>
            <person name="Anantharaman K."/>
            <person name="Thomas B.C."/>
            <person name="Malmstrom R."/>
            <person name="Stieglmeier M."/>
            <person name="Klingl A."/>
            <person name="Woyke T."/>
            <person name="Ryan C.M."/>
            <person name="Banfield J.F."/>
        </authorList>
    </citation>
    <scope>NUCLEOTIDE SEQUENCE [LARGE SCALE GENOMIC DNA]</scope>
</reference>
<feature type="binding site" evidence="8">
    <location>
        <begin position="131"/>
        <end position="134"/>
    </location>
    <ligand>
        <name>(6S)-5,6,7,8-tetrahydrofolate</name>
        <dbReference type="ChEBI" id="CHEBI:57453"/>
    </ligand>
</feature>
<comment type="similarity">
    <text evidence="2 8">Belongs to the Fmt family.</text>
</comment>
<organism evidence="11 12">
    <name type="scientific">Candidatus Portnoybacteria bacterium CG10_big_fil_rev_8_21_14_0_10_44_7</name>
    <dbReference type="NCBI Taxonomy" id="1974816"/>
    <lineage>
        <taxon>Bacteria</taxon>
        <taxon>Candidatus Portnoyibacteriota</taxon>
    </lineage>
</organism>
<dbReference type="EC" id="2.1.2.9" evidence="3 8"/>
<evidence type="ECO:0000256" key="3">
    <source>
        <dbReference type="ARBA" id="ARBA00012261"/>
    </source>
</evidence>
<feature type="domain" description="Formyl transferase N-terminal" evidence="9">
    <location>
        <begin position="23"/>
        <end position="201"/>
    </location>
</feature>
<evidence type="ECO:0000256" key="5">
    <source>
        <dbReference type="ARBA" id="ARBA00022679"/>
    </source>
</evidence>
<dbReference type="SUPFAM" id="SSF53328">
    <property type="entry name" value="Formyltransferase"/>
    <property type="match status" value="1"/>
</dbReference>
<dbReference type="CDD" id="cd08646">
    <property type="entry name" value="FMT_core_Met-tRNA-FMT_N"/>
    <property type="match status" value="1"/>
</dbReference>
<evidence type="ECO:0000313" key="11">
    <source>
        <dbReference type="EMBL" id="PJE59932.1"/>
    </source>
</evidence>